<dbReference type="RefSeq" id="WP_377317463.1">
    <property type="nucleotide sequence ID" value="NZ_JBHUIY010000029.1"/>
</dbReference>
<dbReference type="EMBL" id="JBHUIY010000029">
    <property type="protein sequence ID" value="MFD2234843.1"/>
    <property type="molecule type" value="Genomic_DNA"/>
</dbReference>
<evidence type="ECO:0000313" key="2">
    <source>
        <dbReference type="Proteomes" id="UP001597296"/>
    </source>
</evidence>
<sequence length="383" mass="42385">MTKELSVVYLVHDLGNGNVERRVRTFLAGGGRVRLLGFRRGEAPVAEVAGVAATDLGRTHDSRLALRAVQVIRAAFGLAVWGRACRGADLVVARNLEMLLLAWLARRLFAPRAGLVYELIDIHSLMVGDGPLSVALRGLERWLLRDCGRILISSPAFAERYLDQFQLGHPPVVLVENKVYPARAAVASRPPGPPWRIGWFGNLRCRRSLDVLIALARRFSDTVEIDLRGGLCCEALASLPDEVRPYPNIVWHGGYRGEDLADIYAKVHFCWAIDYYQEGLNSSWLLPNRLYESCLHGSVPIAVASVETGRWLARHDLGVRLDESVEAAMIVFLSNLTPAGYVRLTGQLAASDPRLFRLDESECRDLIEELGRSVSTPGATRES</sequence>
<comment type="caution">
    <text evidence="1">The sequence shown here is derived from an EMBL/GenBank/DDBJ whole genome shotgun (WGS) entry which is preliminary data.</text>
</comment>
<dbReference type="Proteomes" id="UP001597296">
    <property type="component" value="Unassembled WGS sequence"/>
</dbReference>
<dbReference type="GO" id="GO:0016740">
    <property type="term" value="F:transferase activity"/>
    <property type="evidence" value="ECO:0007669"/>
    <property type="project" value="UniProtKB-KW"/>
</dbReference>
<dbReference type="SUPFAM" id="SSF53756">
    <property type="entry name" value="UDP-Glycosyltransferase/glycogen phosphorylase"/>
    <property type="match status" value="1"/>
</dbReference>
<reference evidence="2" key="1">
    <citation type="journal article" date="2019" name="Int. J. Syst. Evol. Microbiol.">
        <title>The Global Catalogue of Microorganisms (GCM) 10K type strain sequencing project: providing services to taxonomists for standard genome sequencing and annotation.</title>
        <authorList>
            <consortium name="The Broad Institute Genomics Platform"/>
            <consortium name="The Broad Institute Genome Sequencing Center for Infectious Disease"/>
            <person name="Wu L."/>
            <person name="Ma J."/>
        </authorList>
    </citation>
    <scope>NUCLEOTIDE SEQUENCE [LARGE SCALE GENOMIC DNA]</scope>
    <source>
        <strain evidence="2">KCTC 15012</strain>
    </source>
</reference>
<keyword evidence="2" id="KW-1185">Reference proteome</keyword>
<accession>A0ABW5CDF4</accession>
<proteinExistence type="predicted"/>
<protein>
    <submittedName>
        <fullName evidence="1">Glycosyl transferase family 1</fullName>
    </submittedName>
</protein>
<name>A0ABW5CDF4_9PROT</name>
<evidence type="ECO:0000313" key="1">
    <source>
        <dbReference type="EMBL" id="MFD2234843.1"/>
    </source>
</evidence>
<keyword evidence="1" id="KW-0808">Transferase</keyword>
<gene>
    <name evidence="1" type="ORF">ACFSNB_13605</name>
</gene>
<organism evidence="1 2">
    <name type="scientific">Phaeospirillum tilakii</name>
    <dbReference type="NCBI Taxonomy" id="741673"/>
    <lineage>
        <taxon>Bacteria</taxon>
        <taxon>Pseudomonadati</taxon>
        <taxon>Pseudomonadota</taxon>
        <taxon>Alphaproteobacteria</taxon>
        <taxon>Rhodospirillales</taxon>
        <taxon>Rhodospirillaceae</taxon>
        <taxon>Phaeospirillum</taxon>
    </lineage>
</organism>